<name>A0AAV4Q6J8_9ARAC</name>
<sequence length="181" mass="20103">MELCSRTSLRLSFARFRTYPSDLTLRFKPTLLFRKLDAHSTRRFDTLGLRPAKLINPQQLTPGSRIICYKAAAQLKRGPETSAETSAGDEFGCQLFQPSLHFSFIATCCGHLAIPLFGLPRNRLLLGEMSGADRKNVCVLVCRTSKRMKNAPGGFGKLERIVLAGRALSTILFAKGTVKKR</sequence>
<dbReference type="AlphaFoldDB" id="A0AAV4Q6J8"/>
<comment type="caution">
    <text evidence="1">The sequence shown here is derived from an EMBL/GenBank/DDBJ whole genome shotgun (WGS) entry which is preliminary data.</text>
</comment>
<organism evidence="1 2">
    <name type="scientific">Caerostris darwini</name>
    <dbReference type="NCBI Taxonomy" id="1538125"/>
    <lineage>
        <taxon>Eukaryota</taxon>
        <taxon>Metazoa</taxon>
        <taxon>Ecdysozoa</taxon>
        <taxon>Arthropoda</taxon>
        <taxon>Chelicerata</taxon>
        <taxon>Arachnida</taxon>
        <taxon>Araneae</taxon>
        <taxon>Araneomorphae</taxon>
        <taxon>Entelegynae</taxon>
        <taxon>Araneoidea</taxon>
        <taxon>Araneidae</taxon>
        <taxon>Caerostris</taxon>
    </lineage>
</organism>
<evidence type="ECO:0000313" key="1">
    <source>
        <dbReference type="EMBL" id="GIY04705.1"/>
    </source>
</evidence>
<evidence type="ECO:0000313" key="2">
    <source>
        <dbReference type="Proteomes" id="UP001054837"/>
    </source>
</evidence>
<protein>
    <submittedName>
        <fullName evidence="1">Uncharacterized protein</fullName>
    </submittedName>
</protein>
<accession>A0AAV4Q6J8</accession>
<dbReference type="EMBL" id="BPLQ01003967">
    <property type="protein sequence ID" value="GIY04705.1"/>
    <property type="molecule type" value="Genomic_DNA"/>
</dbReference>
<gene>
    <name evidence="1" type="ORF">CDAR_396941</name>
</gene>
<proteinExistence type="predicted"/>
<reference evidence="1 2" key="1">
    <citation type="submission" date="2021-06" db="EMBL/GenBank/DDBJ databases">
        <title>Caerostris darwini draft genome.</title>
        <authorList>
            <person name="Kono N."/>
            <person name="Arakawa K."/>
        </authorList>
    </citation>
    <scope>NUCLEOTIDE SEQUENCE [LARGE SCALE GENOMIC DNA]</scope>
</reference>
<dbReference type="Proteomes" id="UP001054837">
    <property type="component" value="Unassembled WGS sequence"/>
</dbReference>
<keyword evidence="2" id="KW-1185">Reference proteome</keyword>